<dbReference type="Gene3D" id="2.170.140.10">
    <property type="entry name" value="Chitin binding domain"/>
    <property type="match status" value="1"/>
</dbReference>
<dbReference type="InterPro" id="IPR036508">
    <property type="entry name" value="Chitin-bd_dom_sf"/>
</dbReference>
<dbReference type="PANTHER" id="PTHR22933:SF31">
    <property type="entry name" value="FI18007P1"/>
    <property type="match status" value="1"/>
</dbReference>
<dbReference type="SUPFAM" id="SSF57625">
    <property type="entry name" value="Invertebrate chitin-binding proteins"/>
    <property type="match status" value="1"/>
</dbReference>
<dbReference type="SMART" id="SM00494">
    <property type="entry name" value="ChtBD2"/>
    <property type="match status" value="1"/>
</dbReference>
<feature type="domain" description="Chitin-binding type-2" evidence="1">
    <location>
        <begin position="1"/>
        <end position="67"/>
    </location>
</feature>
<dbReference type="GO" id="GO:0008061">
    <property type="term" value="F:chitin binding"/>
    <property type="evidence" value="ECO:0007669"/>
    <property type="project" value="InterPro"/>
</dbReference>
<evidence type="ECO:0000313" key="2">
    <source>
        <dbReference type="EMBL" id="KAK7084863.1"/>
    </source>
</evidence>
<dbReference type="Proteomes" id="UP001381693">
    <property type="component" value="Unassembled WGS sequence"/>
</dbReference>
<evidence type="ECO:0000313" key="3">
    <source>
        <dbReference type="Proteomes" id="UP001381693"/>
    </source>
</evidence>
<dbReference type="PANTHER" id="PTHR22933">
    <property type="entry name" value="FI18007P1-RELATED"/>
    <property type="match status" value="1"/>
</dbReference>
<dbReference type="GO" id="GO:0005576">
    <property type="term" value="C:extracellular region"/>
    <property type="evidence" value="ECO:0007669"/>
    <property type="project" value="InterPro"/>
</dbReference>
<name>A0AAN9ADQ0_HALRR</name>
<organism evidence="2 3">
    <name type="scientific">Halocaridina rubra</name>
    <name type="common">Hawaiian red shrimp</name>
    <dbReference type="NCBI Taxonomy" id="373956"/>
    <lineage>
        <taxon>Eukaryota</taxon>
        <taxon>Metazoa</taxon>
        <taxon>Ecdysozoa</taxon>
        <taxon>Arthropoda</taxon>
        <taxon>Crustacea</taxon>
        <taxon>Multicrustacea</taxon>
        <taxon>Malacostraca</taxon>
        <taxon>Eumalacostraca</taxon>
        <taxon>Eucarida</taxon>
        <taxon>Decapoda</taxon>
        <taxon>Pleocyemata</taxon>
        <taxon>Caridea</taxon>
        <taxon>Atyoidea</taxon>
        <taxon>Atyidae</taxon>
        <taxon>Halocaridina</taxon>
    </lineage>
</organism>
<sequence>MICDDRVYGYYADQDNNCQIFHICHPYVDGDFFVKTRMFSFICGAGLVFDQSKLVCDFPEASIPCDVASQYYNINNYFGRVDLNFREGRTPDVPASELQVQTFRQFSEENLQPQQQIPENFI</sequence>
<protein>
    <recommendedName>
        <fullName evidence="1">Chitin-binding type-2 domain-containing protein</fullName>
    </recommendedName>
</protein>
<keyword evidence="3" id="KW-1185">Reference proteome</keyword>
<dbReference type="InterPro" id="IPR002557">
    <property type="entry name" value="Chitin-bd_dom"/>
</dbReference>
<comment type="caution">
    <text evidence="2">The sequence shown here is derived from an EMBL/GenBank/DDBJ whole genome shotgun (WGS) entry which is preliminary data.</text>
</comment>
<proteinExistence type="predicted"/>
<reference evidence="2 3" key="1">
    <citation type="submission" date="2023-11" db="EMBL/GenBank/DDBJ databases">
        <title>Halocaridina rubra genome assembly.</title>
        <authorList>
            <person name="Smith C."/>
        </authorList>
    </citation>
    <scope>NUCLEOTIDE SEQUENCE [LARGE SCALE GENOMIC DNA]</scope>
    <source>
        <strain evidence="2">EP-1</strain>
        <tissue evidence="2">Whole</tissue>
    </source>
</reference>
<gene>
    <name evidence="2" type="ORF">SK128_010603</name>
</gene>
<dbReference type="AlphaFoldDB" id="A0AAN9ADQ0"/>
<dbReference type="EMBL" id="JAXCGZ010001961">
    <property type="protein sequence ID" value="KAK7084863.1"/>
    <property type="molecule type" value="Genomic_DNA"/>
</dbReference>
<accession>A0AAN9ADQ0</accession>
<evidence type="ECO:0000259" key="1">
    <source>
        <dbReference type="PROSITE" id="PS50940"/>
    </source>
</evidence>
<dbReference type="Pfam" id="PF01607">
    <property type="entry name" value="CBM_14"/>
    <property type="match status" value="1"/>
</dbReference>
<dbReference type="PROSITE" id="PS50940">
    <property type="entry name" value="CHIT_BIND_II"/>
    <property type="match status" value="1"/>
</dbReference>
<dbReference type="InterPro" id="IPR052976">
    <property type="entry name" value="Scoloptoxin-like"/>
</dbReference>